<evidence type="ECO:0000256" key="1">
    <source>
        <dbReference type="SAM" id="MobiDB-lite"/>
    </source>
</evidence>
<feature type="region of interest" description="Disordered" evidence="1">
    <location>
        <begin position="24"/>
        <end position="63"/>
    </location>
</feature>
<sequence length="185" mass="19547">MSPPSLQHQESILPAAPLASTLSPDIEPLFPSPAGAAYSPSDSSLPTIPSTPSPPNPEVYGTPSPVIAFPPSQSMPVYARASHSSSSLPLNLILLYLFSLYCCFASWHVILHLLPASDVAASQFNLHRPESGTDDVILCPSCSASSVLSINPFFISSQHKVDLIHILERSCVLLVESSVTGAATI</sequence>
<gene>
    <name evidence="3" type="ORF">G2W53_037039</name>
</gene>
<evidence type="ECO:0000313" key="3">
    <source>
        <dbReference type="EMBL" id="KAF7810296.1"/>
    </source>
</evidence>
<dbReference type="PANTHER" id="PTHR35725">
    <property type="entry name" value="CLASSICAL ARABINOGALACTAN PROTEIN 26"/>
    <property type="match status" value="1"/>
</dbReference>
<dbReference type="AlphaFoldDB" id="A0A834SV27"/>
<accession>A0A834SV27</accession>
<feature type="transmembrane region" description="Helical" evidence="2">
    <location>
        <begin position="93"/>
        <end position="114"/>
    </location>
</feature>
<comment type="caution">
    <text evidence="3">The sequence shown here is derived from an EMBL/GenBank/DDBJ whole genome shotgun (WGS) entry which is preliminary data.</text>
</comment>
<reference evidence="3" key="1">
    <citation type="submission" date="2020-09" db="EMBL/GenBank/DDBJ databases">
        <title>Genome-Enabled Discovery of Anthraquinone Biosynthesis in Senna tora.</title>
        <authorList>
            <person name="Kang S.-H."/>
            <person name="Pandey R.P."/>
            <person name="Lee C.-M."/>
            <person name="Sim J.-S."/>
            <person name="Jeong J.-T."/>
            <person name="Choi B.-S."/>
            <person name="Jung M."/>
            <person name="Ginzburg D."/>
            <person name="Zhao K."/>
            <person name="Won S.Y."/>
            <person name="Oh T.-J."/>
            <person name="Yu Y."/>
            <person name="Kim N.-H."/>
            <person name="Lee O.R."/>
            <person name="Lee T.-H."/>
            <person name="Bashyal P."/>
            <person name="Kim T.-S."/>
            <person name="Lee W.-H."/>
            <person name="Kawkins C."/>
            <person name="Kim C.-K."/>
            <person name="Kim J.S."/>
            <person name="Ahn B.O."/>
            <person name="Rhee S.Y."/>
            <person name="Sohng J.K."/>
        </authorList>
    </citation>
    <scope>NUCLEOTIDE SEQUENCE</scope>
    <source>
        <tissue evidence="3">Leaf</tissue>
    </source>
</reference>
<feature type="compositionally biased region" description="Low complexity" evidence="1">
    <location>
        <begin position="39"/>
        <end position="48"/>
    </location>
</feature>
<protein>
    <submittedName>
        <fullName evidence="3">Classical arabinogalactan protein 26</fullName>
    </submittedName>
</protein>
<evidence type="ECO:0000313" key="4">
    <source>
        <dbReference type="Proteomes" id="UP000634136"/>
    </source>
</evidence>
<dbReference type="EMBL" id="JAAIUW010000011">
    <property type="protein sequence ID" value="KAF7810296.1"/>
    <property type="molecule type" value="Genomic_DNA"/>
</dbReference>
<dbReference type="OrthoDB" id="1165939at2759"/>
<organism evidence="3 4">
    <name type="scientific">Senna tora</name>
    <dbReference type="NCBI Taxonomy" id="362788"/>
    <lineage>
        <taxon>Eukaryota</taxon>
        <taxon>Viridiplantae</taxon>
        <taxon>Streptophyta</taxon>
        <taxon>Embryophyta</taxon>
        <taxon>Tracheophyta</taxon>
        <taxon>Spermatophyta</taxon>
        <taxon>Magnoliopsida</taxon>
        <taxon>eudicotyledons</taxon>
        <taxon>Gunneridae</taxon>
        <taxon>Pentapetalae</taxon>
        <taxon>rosids</taxon>
        <taxon>fabids</taxon>
        <taxon>Fabales</taxon>
        <taxon>Fabaceae</taxon>
        <taxon>Caesalpinioideae</taxon>
        <taxon>Cassia clade</taxon>
        <taxon>Senna</taxon>
    </lineage>
</organism>
<keyword evidence="4" id="KW-1185">Reference proteome</keyword>
<name>A0A834SV27_9FABA</name>
<dbReference type="PANTHER" id="PTHR35725:SF4">
    <property type="entry name" value="CLASSICAL ARABINOGALACTAN PROTEIN 26"/>
    <property type="match status" value="1"/>
</dbReference>
<dbReference type="InterPro" id="IPR039346">
    <property type="entry name" value="AGP25/26"/>
</dbReference>
<dbReference type="Proteomes" id="UP000634136">
    <property type="component" value="Unassembled WGS sequence"/>
</dbReference>
<keyword evidence="2" id="KW-0812">Transmembrane</keyword>
<keyword evidence="2" id="KW-0472">Membrane</keyword>
<keyword evidence="2" id="KW-1133">Transmembrane helix</keyword>
<proteinExistence type="predicted"/>
<evidence type="ECO:0000256" key="2">
    <source>
        <dbReference type="SAM" id="Phobius"/>
    </source>
</evidence>